<evidence type="ECO:0000256" key="2">
    <source>
        <dbReference type="SAM" id="Phobius"/>
    </source>
</evidence>
<accession>A0A7Z0DC06</accession>
<dbReference type="Proteomes" id="UP000527616">
    <property type="component" value="Unassembled WGS sequence"/>
</dbReference>
<feature type="transmembrane region" description="Helical" evidence="2">
    <location>
        <begin position="83"/>
        <end position="104"/>
    </location>
</feature>
<proteinExistence type="predicted"/>
<evidence type="ECO:0000313" key="4">
    <source>
        <dbReference type="Proteomes" id="UP000527616"/>
    </source>
</evidence>
<gene>
    <name evidence="3" type="ORF">GGQ54_003079</name>
</gene>
<name>A0A7Z0DC06_9ACTN</name>
<reference evidence="3 4" key="1">
    <citation type="submission" date="2020-07" db="EMBL/GenBank/DDBJ databases">
        <title>Sequencing the genomes of 1000 actinobacteria strains.</title>
        <authorList>
            <person name="Klenk H.-P."/>
        </authorList>
    </citation>
    <scope>NUCLEOTIDE SEQUENCE [LARGE SCALE GENOMIC DNA]</scope>
    <source>
        <strain evidence="3 4">DSM 103164</strain>
    </source>
</reference>
<organism evidence="3 4">
    <name type="scientific">Naumannella cuiyingiana</name>
    <dbReference type="NCBI Taxonomy" id="1347891"/>
    <lineage>
        <taxon>Bacteria</taxon>
        <taxon>Bacillati</taxon>
        <taxon>Actinomycetota</taxon>
        <taxon>Actinomycetes</taxon>
        <taxon>Propionibacteriales</taxon>
        <taxon>Propionibacteriaceae</taxon>
        <taxon>Naumannella</taxon>
    </lineage>
</organism>
<keyword evidence="2" id="KW-1133">Transmembrane helix</keyword>
<feature type="transmembrane region" description="Helical" evidence="2">
    <location>
        <begin position="29"/>
        <end position="53"/>
    </location>
</feature>
<feature type="region of interest" description="Disordered" evidence="1">
    <location>
        <begin position="1"/>
        <end position="21"/>
    </location>
</feature>
<dbReference type="AlphaFoldDB" id="A0A7Z0DC06"/>
<dbReference type="EMBL" id="JACBZS010000001">
    <property type="protein sequence ID" value="NYI72519.1"/>
    <property type="molecule type" value="Genomic_DNA"/>
</dbReference>
<sequence length="152" mass="15553">MAPRHQPAGWRPAGPGPAHRRVGRARAGLAAVAGFAGVGLALSLAFGATGIGLPCPFLALTGWRCPLCGGTRMGAALLRGDPVAAFAANPALLIVLVLVGLRTLGWAAELIRGRASAPWPGRDARGWLARHWLPVGLALATGYAVARNVVGF</sequence>
<evidence type="ECO:0008006" key="5">
    <source>
        <dbReference type="Google" id="ProtNLM"/>
    </source>
</evidence>
<protein>
    <recommendedName>
        <fullName evidence="5">DUF2752 domain-containing protein</fullName>
    </recommendedName>
</protein>
<evidence type="ECO:0000256" key="1">
    <source>
        <dbReference type="SAM" id="MobiDB-lite"/>
    </source>
</evidence>
<evidence type="ECO:0000313" key="3">
    <source>
        <dbReference type="EMBL" id="NYI72519.1"/>
    </source>
</evidence>
<keyword evidence="2" id="KW-0812">Transmembrane</keyword>
<dbReference type="RefSeq" id="WP_218843896.1">
    <property type="nucleotide sequence ID" value="NZ_JACBZS010000001.1"/>
</dbReference>
<dbReference type="InterPro" id="IPR021215">
    <property type="entry name" value="DUF2752"/>
</dbReference>
<dbReference type="Pfam" id="PF10825">
    <property type="entry name" value="DUF2752"/>
    <property type="match status" value="1"/>
</dbReference>
<keyword evidence="4" id="KW-1185">Reference proteome</keyword>
<feature type="compositionally biased region" description="Low complexity" evidence="1">
    <location>
        <begin position="7"/>
        <end position="17"/>
    </location>
</feature>
<comment type="caution">
    <text evidence="3">The sequence shown here is derived from an EMBL/GenBank/DDBJ whole genome shotgun (WGS) entry which is preliminary data.</text>
</comment>
<keyword evidence="2" id="KW-0472">Membrane</keyword>